<organism evidence="3 4">
    <name type="scientific">Trichodelitschia bisporula</name>
    <dbReference type="NCBI Taxonomy" id="703511"/>
    <lineage>
        <taxon>Eukaryota</taxon>
        <taxon>Fungi</taxon>
        <taxon>Dikarya</taxon>
        <taxon>Ascomycota</taxon>
        <taxon>Pezizomycotina</taxon>
        <taxon>Dothideomycetes</taxon>
        <taxon>Dothideomycetes incertae sedis</taxon>
        <taxon>Phaeotrichales</taxon>
        <taxon>Phaeotrichaceae</taxon>
        <taxon>Trichodelitschia</taxon>
    </lineage>
</organism>
<feature type="region of interest" description="Disordered" evidence="1">
    <location>
        <begin position="152"/>
        <end position="177"/>
    </location>
</feature>
<name>A0A6G1I5F4_9PEZI</name>
<evidence type="ECO:0000256" key="1">
    <source>
        <dbReference type="SAM" id="MobiDB-lite"/>
    </source>
</evidence>
<dbReference type="AlphaFoldDB" id="A0A6G1I5F4"/>
<sequence length="305" mass="32258">MATHDAMGPRDPKPTSVYTADDAASSAPEHYEAPALPEAYNAHDPAHYQYTPVAHPNMQWGASPQYTMSPPPQMGPPLFTENKGFVGQDGQYAQLEQPQKGHWSRGWRFWALVALAGAVIIGMSVGGAVGGTMAARKHTVCAAGAAQNQTAAPATSCNGTTDAGAASPSSSTAPTGTVDTSFAVPTQQCGTNYQSRLPWDTKSAKFKFTKYCGRDLTGGIQIAQGFTHGWDDCIEMCASLNVYLPQANITDLNCTGAVYISAWNGTAKYPLSKFPVNCFASTCTTVTGPAHSDVADWTYAALMTK</sequence>
<keyword evidence="2" id="KW-0812">Transmembrane</keyword>
<proteinExistence type="predicted"/>
<keyword evidence="2" id="KW-1133">Transmembrane helix</keyword>
<gene>
    <name evidence="3" type="ORF">EJ06DRAFT_281033</name>
</gene>
<dbReference type="EMBL" id="ML996689">
    <property type="protein sequence ID" value="KAF2403492.1"/>
    <property type="molecule type" value="Genomic_DNA"/>
</dbReference>
<evidence type="ECO:0000256" key="2">
    <source>
        <dbReference type="SAM" id="Phobius"/>
    </source>
</evidence>
<reference evidence="3" key="1">
    <citation type="journal article" date="2020" name="Stud. Mycol.">
        <title>101 Dothideomycetes genomes: a test case for predicting lifestyles and emergence of pathogens.</title>
        <authorList>
            <person name="Haridas S."/>
            <person name="Albert R."/>
            <person name="Binder M."/>
            <person name="Bloem J."/>
            <person name="Labutti K."/>
            <person name="Salamov A."/>
            <person name="Andreopoulos B."/>
            <person name="Baker S."/>
            <person name="Barry K."/>
            <person name="Bills G."/>
            <person name="Bluhm B."/>
            <person name="Cannon C."/>
            <person name="Castanera R."/>
            <person name="Culley D."/>
            <person name="Daum C."/>
            <person name="Ezra D."/>
            <person name="Gonzalez J."/>
            <person name="Henrissat B."/>
            <person name="Kuo A."/>
            <person name="Liang C."/>
            <person name="Lipzen A."/>
            <person name="Lutzoni F."/>
            <person name="Magnuson J."/>
            <person name="Mondo S."/>
            <person name="Nolan M."/>
            <person name="Ohm R."/>
            <person name="Pangilinan J."/>
            <person name="Park H.-J."/>
            <person name="Ramirez L."/>
            <person name="Alfaro M."/>
            <person name="Sun H."/>
            <person name="Tritt A."/>
            <person name="Yoshinaga Y."/>
            <person name="Zwiers L.-H."/>
            <person name="Turgeon B."/>
            <person name="Goodwin S."/>
            <person name="Spatafora J."/>
            <person name="Crous P."/>
            <person name="Grigoriev I."/>
        </authorList>
    </citation>
    <scope>NUCLEOTIDE SEQUENCE</scope>
    <source>
        <strain evidence="3">CBS 262.69</strain>
    </source>
</reference>
<feature type="region of interest" description="Disordered" evidence="1">
    <location>
        <begin position="1"/>
        <end position="29"/>
    </location>
</feature>
<evidence type="ECO:0000313" key="3">
    <source>
        <dbReference type="EMBL" id="KAF2403492.1"/>
    </source>
</evidence>
<dbReference type="OrthoDB" id="5358884at2759"/>
<feature type="transmembrane region" description="Helical" evidence="2">
    <location>
        <begin position="109"/>
        <end position="129"/>
    </location>
</feature>
<evidence type="ECO:0000313" key="4">
    <source>
        <dbReference type="Proteomes" id="UP000799640"/>
    </source>
</evidence>
<accession>A0A6G1I5F4</accession>
<keyword evidence="2" id="KW-0472">Membrane</keyword>
<keyword evidence="4" id="KW-1185">Reference proteome</keyword>
<protein>
    <submittedName>
        <fullName evidence="3">Uncharacterized protein</fullName>
    </submittedName>
</protein>
<dbReference type="Proteomes" id="UP000799640">
    <property type="component" value="Unassembled WGS sequence"/>
</dbReference>